<sequence length="103" mass="11457">MEEEDELYGDLGEIDKKNTPATPSTSASPMVAASSKTSSLKSPPPGSIMAQQLEEKVKALEAENLTLKRNMGMLYRTARREIDRKDRQIAELMAELDETKKKS</sequence>
<keyword evidence="4" id="KW-1185">Reference proteome</keyword>
<dbReference type="AlphaFoldDB" id="A0AAD2G3L8"/>
<feature type="coiled-coil region" evidence="1">
    <location>
        <begin position="50"/>
        <end position="102"/>
    </location>
</feature>
<evidence type="ECO:0000256" key="2">
    <source>
        <dbReference type="SAM" id="MobiDB-lite"/>
    </source>
</evidence>
<comment type="caution">
    <text evidence="3">The sequence shown here is derived from an EMBL/GenBank/DDBJ whole genome shotgun (WGS) entry which is preliminary data.</text>
</comment>
<reference evidence="3" key="1">
    <citation type="submission" date="2023-08" db="EMBL/GenBank/DDBJ databases">
        <authorList>
            <person name="Audoor S."/>
            <person name="Bilcke G."/>
        </authorList>
    </citation>
    <scope>NUCLEOTIDE SEQUENCE</scope>
</reference>
<organism evidence="3 4">
    <name type="scientific">Cylindrotheca closterium</name>
    <dbReference type="NCBI Taxonomy" id="2856"/>
    <lineage>
        <taxon>Eukaryota</taxon>
        <taxon>Sar</taxon>
        <taxon>Stramenopiles</taxon>
        <taxon>Ochrophyta</taxon>
        <taxon>Bacillariophyta</taxon>
        <taxon>Bacillariophyceae</taxon>
        <taxon>Bacillariophycidae</taxon>
        <taxon>Bacillariales</taxon>
        <taxon>Bacillariaceae</taxon>
        <taxon>Cylindrotheca</taxon>
    </lineage>
</organism>
<dbReference type="Proteomes" id="UP001295423">
    <property type="component" value="Unassembled WGS sequence"/>
</dbReference>
<dbReference type="EMBL" id="CAKOGP040002091">
    <property type="protein sequence ID" value="CAJ1961559.1"/>
    <property type="molecule type" value="Genomic_DNA"/>
</dbReference>
<accession>A0AAD2G3L8</accession>
<feature type="compositionally biased region" description="Polar residues" evidence="2">
    <location>
        <begin position="19"/>
        <end position="28"/>
    </location>
</feature>
<name>A0AAD2G3L8_9STRA</name>
<protein>
    <submittedName>
        <fullName evidence="3">Uncharacterized protein</fullName>
    </submittedName>
</protein>
<proteinExistence type="predicted"/>
<gene>
    <name evidence="3" type="ORF">CYCCA115_LOCUS19257</name>
</gene>
<keyword evidence="1" id="KW-0175">Coiled coil</keyword>
<evidence type="ECO:0000313" key="4">
    <source>
        <dbReference type="Proteomes" id="UP001295423"/>
    </source>
</evidence>
<feature type="region of interest" description="Disordered" evidence="2">
    <location>
        <begin position="1"/>
        <end position="47"/>
    </location>
</feature>
<evidence type="ECO:0000256" key="1">
    <source>
        <dbReference type="SAM" id="Coils"/>
    </source>
</evidence>
<evidence type="ECO:0000313" key="3">
    <source>
        <dbReference type="EMBL" id="CAJ1961559.1"/>
    </source>
</evidence>